<feature type="chain" id="PRO_5047027605" evidence="2">
    <location>
        <begin position="30"/>
        <end position="368"/>
    </location>
</feature>
<dbReference type="InterPro" id="IPR006059">
    <property type="entry name" value="SBP"/>
</dbReference>
<organism evidence="3 4">
    <name type="scientific">Kordiimonas pumila</name>
    <dbReference type="NCBI Taxonomy" id="2161677"/>
    <lineage>
        <taxon>Bacteria</taxon>
        <taxon>Pseudomonadati</taxon>
        <taxon>Pseudomonadota</taxon>
        <taxon>Alphaproteobacteria</taxon>
        <taxon>Kordiimonadales</taxon>
        <taxon>Kordiimonadaceae</taxon>
        <taxon>Kordiimonas</taxon>
    </lineage>
</organism>
<name>A0ABV7D7Z2_9PROT</name>
<keyword evidence="4" id="KW-1185">Reference proteome</keyword>
<evidence type="ECO:0000256" key="2">
    <source>
        <dbReference type="SAM" id="SignalP"/>
    </source>
</evidence>
<evidence type="ECO:0000313" key="3">
    <source>
        <dbReference type="EMBL" id="MFC3053241.1"/>
    </source>
</evidence>
<dbReference type="PANTHER" id="PTHR30006">
    <property type="entry name" value="THIAMINE-BINDING PERIPLASMIC PROTEIN-RELATED"/>
    <property type="match status" value="1"/>
</dbReference>
<evidence type="ECO:0000256" key="1">
    <source>
        <dbReference type="ARBA" id="ARBA00022729"/>
    </source>
</evidence>
<evidence type="ECO:0000313" key="4">
    <source>
        <dbReference type="Proteomes" id="UP001595444"/>
    </source>
</evidence>
<reference evidence="4" key="1">
    <citation type="journal article" date="2019" name="Int. J. Syst. Evol. Microbiol.">
        <title>The Global Catalogue of Microorganisms (GCM) 10K type strain sequencing project: providing services to taxonomists for standard genome sequencing and annotation.</title>
        <authorList>
            <consortium name="The Broad Institute Genomics Platform"/>
            <consortium name="The Broad Institute Genome Sequencing Center for Infectious Disease"/>
            <person name="Wu L."/>
            <person name="Ma J."/>
        </authorList>
    </citation>
    <scope>NUCLEOTIDE SEQUENCE [LARGE SCALE GENOMIC DNA]</scope>
    <source>
        <strain evidence="4">KCTC 62164</strain>
    </source>
</reference>
<sequence length="368" mass="40952">MKSKYVTRYLSVGVCCLSLLSGVAPASFAGDEAYEARVEASKKEDGILVYSNVAEYNWRFIIEGFNAMYPWIKIESIDLGPSTVFERYYSEVSVGKNTADMIVTGAPDGWERFAHKGELLPYSSPEKGSLPAWSMPEDGLYTISADPMVIVYNKLLLKGDAPESLADIIEMGKENPEKFRNKVTTYNALKHSFAYDIHWATVKSLGANAWNTMDALGDVTQSESGGAVMVEKVTSGEYIMGYFVSGITVFPRMDQSGRNKIMGWSFEKDGTPVFHRGMGVTKAAKSPNSSKLLLDYILSHEGQIAVGKGGLTPYRADIKHGEVPYVSYQDIVDAIGEENIIHVTYDPEAYEHRDEFLARWKQAYRIKD</sequence>
<accession>A0ABV7D7Z2</accession>
<dbReference type="PANTHER" id="PTHR30006:SF25">
    <property type="entry name" value="PHOSPHOGLYCERATE TRANSPORT REGULATORY PROTEIN PGTC"/>
    <property type="match status" value="1"/>
</dbReference>
<feature type="signal peptide" evidence="2">
    <location>
        <begin position="1"/>
        <end position="29"/>
    </location>
</feature>
<comment type="caution">
    <text evidence="3">The sequence shown here is derived from an EMBL/GenBank/DDBJ whole genome shotgun (WGS) entry which is preliminary data.</text>
</comment>
<protein>
    <submittedName>
        <fullName evidence="3">ABC transporter substrate-binding protein</fullName>
    </submittedName>
</protein>
<dbReference type="RefSeq" id="WP_194214201.1">
    <property type="nucleotide sequence ID" value="NZ_CP061205.1"/>
</dbReference>
<dbReference type="EMBL" id="JBHRSL010000014">
    <property type="protein sequence ID" value="MFC3053241.1"/>
    <property type="molecule type" value="Genomic_DNA"/>
</dbReference>
<proteinExistence type="predicted"/>
<dbReference type="Pfam" id="PF13416">
    <property type="entry name" value="SBP_bac_8"/>
    <property type="match status" value="1"/>
</dbReference>
<dbReference type="Proteomes" id="UP001595444">
    <property type="component" value="Unassembled WGS sequence"/>
</dbReference>
<dbReference type="SUPFAM" id="SSF53850">
    <property type="entry name" value="Periplasmic binding protein-like II"/>
    <property type="match status" value="1"/>
</dbReference>
<gene>
    <name evidence="3" type="ORF">ACFOKA_15125</name>
</gene>
<keyword evidence="1 2" id="KW-0732">Signal</keyword>
<dbReference type="Gene3D" id="3.40.190.10">
    <property type="entry name" value="Periplasmic binding protein-like II"/>
    <property type="match status" value="2"/>
</dbReference>